<feature type="repeat" description="PPR" evidence="3">
    <location>
        <begin position="75"/>
        <end position="109"/>
    </location>
</feature>
<feature type="repeat" description="PPR" evidence="3">
    <location>
        <begin position="176"/>
        <end position="210"/>
    </location>
</feature>
<dbReference type="EMBL" id="JAMYWD010000001">
    <property type="protein sequence ID" value="KAJ4982217.1"/>
    <property type="molecule type" value="Genomic_DNA"/>
</dbReference>
<dbReference type="NCBIfam" id="TIGR00756">
    <property type="entry name" value="PPR"/>
    <property type="match status" value="4"/>
</dbReference>
<dbReference type="GO" id="GO:0005739">
    <property type="term" value="C:mitochondrion"/>
    <property type="evidence" value="ECO:0007669"/>
    <property type="project" value="UniProtKB-ARBA"/>
</dbReference>
<organism evidence="4 5">
    <name type="scientific">Protea cynaroides</name>
    <dbReference type="NCBI Taxonomy" id="273540"/>
    <lineage>
        <taxon>Eukaryota</taxon>
        <taxon>Viridiplantae</taxon>
        <taxon>Streptophyta</taxon>
        <taxon>Embryophyta</taxon>
        <taxon>Tracheophyta</taxon>
        <taxon>Spermatophyta</taxon>
        <taxon>Magnoliopsida</taxon>
        <taxon>Proteales</taxon>
        <taxon>Proteaceae</taxon>
        <taxon>Protea</taxon>
    </lineage>
</organism>
<dbReference type="InterPro" id="IPR046960">
    <property type="entry name" value="PPR_At4g14850-like_plant"/>
</dbReference>
<keyword evidence="5" id="KW-1185">Reference proteome</keyword>
<evidence type="ECO:0008006" key="6">
    <source>
        <dbReference type="Google" id="ProtNLM"/>
    </source>
</evidence>
<gene>
    <name evidence="4" type="ORF">NE237_033054</name>
</gene>
<feature type="repeat" description="PPR" evidence="3">
    <location>
        <begin position="278"/>
        <end position="312"/>
    </location>
</feature>
<feature type="repeat" description="PPR" evidence="3">
    <location>
        <begin position="381"/>
        <end position="415"/>
    </location>
</feature>
<dbReference type="InterPro" id="IPR011990">
    <property type="entry name" value="TPR-like_helical_dom_sf"/>
</dbReference>
<dbReference type="Proteomes" id="UP001141806">
    <property type="component" value="Unassembled WGS sequence"/>
</dbReference>
<evidence type="ECO:0000256" key="1">
    <source>
        <dbReference type="ARBA" id="ARBA00022737"/>
    </source>
</evidence>
<dbReference type="FunFam" id="1.25.40.10:FF:000158">
    <property type="entry name" value="pentatricopeptide repeat-containing protein At2g33680"/>
    <property type="match status" value="1"/>
</dbReference>
<dbReference type="Pfam" id="PF01535">
    <property type="entry name" value="PPR"/>
    <property type="match status" value="1"/>
</dbReference>
<evidence type="ECO:0000313" key="5">
    <source>
        <dbReference type="Proteomes" id="UP001141806"/>
    </source>
</evidence>
<dbReference type="PANTHER" id="PTHR47926:SF372">
    <property type="entry name" value="PENTATRICOPEPTIDE REPEAT-CONTAINING PROTEIN"/>
    <property type="match status" value="1"/>
</dbReference>
<dbReference type="Pfam" id="PF20430">
    <property type="entry name" value="Eplus_motif"/>
    <property type="match status" value="1"/>
</dbReference>
<dbReference type="PROSITE" id="PS51375">
    <property type="entry name" value="PPR"/>
    <property type="match status" value="5"/>
</dbReference>
<dbReference type="GO" id="GO:0003723">
    <property type="term" value="F:RNA binding"/>
    <property type="evidence" value="ECO:0007669"/>
    <property type="project" value="InterPro"/>
</dbReference>
<comment type="caution">
    <text evidence="4">The sequence shown here is derived from an EMBL/GenBank/DDBJ whole genome shotgun (WGS) entry which is preliminary data.</text>
</comment>
<dbReference type="InterPro" id="IPR046849">
    <property type="entry name" value="E2_motif"/>
</dbReference>
<keyword evidence="1" id="KW-0677">Repeat</keyword>
<dbReference type="Pfam" id="PF20431">
    <property type="entry name" value="E_motif"/>
    <property type="match status" value="1"/>
</dbReference>
<dbReference type="Pfam" id="PF13041">
    <property type="entry name" value="PPR_2"/>
    <property type="match status" value="5"/>
</dbReference>
<protein>
    <recommendedName>
        <fullName evidence="6">Pentatricopeptide repeat-containing protein</fullName>
    </recommendedName>
</protein>
<dbReference type="InterPro" id="IPR002885">
    <property type="entry name" value="PPR_rpt"/>
</dbReference>
<evidence type="ECO:0000256" key="2">
    <source>
        <dbReference type="ARBA" id="ARBA00061659"/>
    </source>
</evidence>
<dbReference type="GO" id="GO:0099402">
    <property type="term" value="P:plant organ development"/>
    <property type="evidence" value="ECO:0007669"/>
    <property type="project" value="UniProtKB-ARBA"/>
</dbReference>
<dbReference type="FunFam" id="1.25.40.10:FF:000205">
    <property type="entry name" value="Pentatricopeptide repeat-containing protein, mitochondrial"/>
    <property type="match status" value="1"/>
</dbReference>
<evidence type="ECO:0000256" key="3">
    <source>
        <dbReference type="PROSITE-ProRule" id="PRU00708"/>
    </source>
</evidence>
<dbReference type="PANTHER" id="PTHR47926">
    <property type="entry name" value="PENTATRICOPEPTIDE REPEAT-CONTAINING PROTEIN"/>
    <property type="match status" value="1"/>
</dbReference>
<proteinExistence type="inferred from homology"/>
<dbReference type="FunFam" id="1.25.40.10:FF:001386">
    <property type="entry name" value="Pentatricopeptide repeat-containing protein At3g26782, mitochondrial"/>
    <property type="match status" value="1"/>
</dbReference>
<sequence>MLPLEKQLCPLLVHGVFPITLLNAVLQRVSIAHCQAVKVGTITDTYTANNILNWYMKCKDVNHAHYLFNEIHQRDSVTWNSMITGYVNQGNFKSAWEFLKTMKREGFTLDQYTYGSILKGIACEECLDLGQQVHALISKTGYAKNVFSGSALLDMYAKCKRIEDAYAVFQHISERNLVSWNAVIAGYAQIGDHRTAFWLLYCMEREGLGPDEATFATLLTLLDDPEFYRLTIQIHAKIIKHGWACDTIVCNATITSYSECGTIEDSQRIFDGTEGARDLVTWNSMLAAYVLHDCGTLAIELFIKMLELGIEQDMYTYTSVISACFEKEQQNQGKSMHGLVIRKGFEQAVPVSNSLIAMYLKFNDKSMEDALKHFHFMVFKDRVSWNTILTGFSQNGLSEDALKFFGQMRSADLAIDYYTLSAVLRSCADLATLQLGQQVHCLAFKSGFDSNDYVASSLIFMYSKCGVITDARKSFEATNKDSPITWNSIIFGYAQHGQGEIALDLFSEMQEKEVKPDHITFVAVLTACSHIGLVVKGSHFLKSMEADYGISPRMEHYACGVDLFGRAGRLDEAKALIKSMPFEPNAMVWMTLLGACRLHGEIELASEVGRHLLALEPEEHCTYVILSNMYGHLERWDERATVKKVMREKGVKKVPGWSWIEVKNKVHAFNAEDHSHPQCEEIYQKLRELMDDIQRLGSVANVECEMYDLDYAWMDSES</sequence>
<dbReference type="OrthoDB" id="1929236at2759"/>
<dbReference type="AlphaFoldDB" id="A0A9Q0L4I4"/>
<evidence type="ECO:0000313" key="4">
    <source>
        <dbReference type="EMBL" id="KAJ4982217.1"/>
    </source>
</evidence>
<feature type="repeat" description="PPR" evidence="3">
    <location>
        <begin position="482"/>
        <end position="516"/>
    </location>
</feature>
<dbReference type="FunFam" id="1.25.40.10:FF:000381">
    <property type="entry name" value="Pentatricopeptide repeat-containing protein"/>
    <property type="match status" value="1"/>
</dbReference>
<dbReference type="Gene3D" id="1.25.40.10">
    <property type="entry name" value="Tetratricopeptide repeat domain"/>
    <property type="match status" value="5"/>
</dbReference>
<reference evidence="4" key="1">
    <citation type="journal article" date="2023" name="Plant J.">
        <title>The genome of the king protea, Protea cynaroides.</title>
        <authorList>
            <person name="Chang J."/>
            <person name="Duong T.A."/>
            <person name="Schoeman C."/>
            <person name="Ma X."/>
            <person name="Roodt D."/>
            <person name="Barker N."/>
            <person name="Li Z."/>
            <person name="Van de Peer Y."/>
            <person name="Mizrachi E."/>
        </authorList>
    </citation>
    <scope>NUCLEOTIDE SEQUENCE</scope>
    <source>
        <tissue evidence="4">Young leaves</tissue>
    </source>
</reference>
<comment type="similarity">
    <text evidence="2">Belongs to the PPR family. PCMP-E subfamily.</text>
</comment>
<accession>A0A9Q0L4I4</accession>
<dbReference type="InterPro" id="IPR046848">
    <property type="entry name" value="E_motif"/>
</dbReference>
<name>A0A9Q0L4I4_9MAGN</name>
<dbReference type="GO" id="GO:0009451">
    <property type="term" value="P:RNA modification"/>
    <property type="evidence" value="ECO:0007669"/>
    <property type="project" value="InterPro"/>
</dbReference>